<comment type="caution">
    <text evidence="8">The sequence shown here is derived from an EMBL/GenBank/DDBJ whole genome shotgun (WGS) entry which is preliminary data.</text>
</comment>
<sequence>MPILVFIEQREGAVRAVSRETLGEATRLAAAPGEAGSGPVVGVCCAASDPGLAALGETGAAEVLLATHASFAHYEPTGYTRAIVAAVEQVKPAALLFPASAMGRDLAPRVAARLGVGLAADCTALAVEGGRLIATRPVFAGKAQQRVAFTGTPAVASLRPKVFAPVSGGNGGPAKVTPLAFAAPEALKARVREVKATTAGKVDLTEAEIIVSGGRGLQGPEHFDIVESLAAALGATVGASRAVVDAGWRPHGDQVGQTGKTVSPKLYVAVAISGAIQHLAGMSSSRCIVAINKDADAPIFRVADYGIVGDAFEVVPALTEAVRALNAQR</sequence>
<dbReference type="InterPro" id="IPR018206">
    <property type="entry name" value="ETF_asu_C_CS"/>
</dbReference>
<dbReference type="Proteomes" id="UP000807850">
    <property type="component" value="Unassembled WGS sequence"/>
</dbReference>
<evidence type="ECO:0000256" key="3">
    <source>
        <dbReference type="ARBA" id="ARBA00022630"/>
    </source>
</evidence>
<organism evidence="8 9">
    <name type="scientific">Eiseniibacteriota bacterium</name>
    <dbReference type="NCBI Taxonomy" id="2212470"/>
    <lineage>
        <taxon>Bacteria</taxon>
        <taxon>Candidatus Eiseniibacteriota</taxon>
    </lineage>
</organism>
<dbReference type="InterPro" id="IPR014729">
    <property type="entry name" value="Rossmann-like_a/b/a_fold"/>
</dbReference>
<dbReference type="Pfam" id="PF00766">
    <property type="entry name" value="ETF_alpha"/>
    <property type="match status" value="1"/>
</dbReference>
<dbReference type="InterPro" id="IPR014730">
    <property type="entry name" value="ETF_a/b_N"/>
</dbReference>
<evidence type="ECO:0000313" key="8">
    <source>
        <dbReference type="EMBL" id="MBI3539030.1"/>
    </source>
</evidence>
<dbReference type="Pfam" id="PF01012">
    <property type="entry name" value="ETF"/>
    <property type="match status" value="1"/>
</dbReference>
<dbReference type="InterPro" id="IPR014731">
    <property type="entry name" value="ETF_asu_C"/>
</dbReference>
<dbReference type="InterPro" id="IPR029035">
    <property type="entry name" value="DHS-like_NAD/FAD-binding_dom"/>
</dbReference>
<dbReference type="GO" id="GO:0050660">
    <property type="term" value="F:flavin adenine dinucleotide binding"/>
    <property type="evidence" value="ECO:0007669"/>
    <property type="project" value="InterPro"/>
</dbReference>
<evidence type="ECO:0000256" key="6">
    <source>
        <dbReference type="PIRSR" id="PIRSR000089-1"/>
    </source>
</evidence>
<dbReference type="FunFam" id="3.40.50.1220:FF:000001">
    <property type="entry name" value="Electron transfer flavoprotein, alpha subunit"/>
    <property type="match status" value="1"/>
</dbReference>
<dbReference type="SMART" id="SM00893">
    <property type="entry name" value="ETF"/>
    <property type="match status" value="1"/>
</dbReference>
<reference evidence="8" key="1">
    <citation type="submission" date="2020-07" db="EMBL/GenBank/DDBJ databases">
        <title>Huge and variable diversity of episymbiotic CPR bacteria and DPANN archaea in groundwater ecosystems.</title>
        <authorList>
            <person name="He C.Y."/>
            <person name="Keren R."/>
            <person name="Whittaker M."/>
            <person name="Farag I.F."/>
            <person name="Doudna J."/>
            <person name="Cate J.H.D."/>
            <person name="Banfield J.F."/>
        </authorList>
    </citation>
    <scope>NUCLEOTIDE SEQUENCE</scope>
    <source>
        <strain evidence="8">NC_groundwater_928_Pr1_S-0.2um_72_17</strain>
    </source>
</reference>
<evidence type="ECO:0000256" key="4">
    <source>
        <dbReference type="ARBA" id="ARBA00022827"/>
    </source>
</evidence>
<evidence type="ECO:0000256" key="2">
    <source>
        <dbReference type="ARBA" id="ARBA00022448"/>
    </source>
</evidence>
<keyword evidence="3" id="KW-0285">Flavoprotein</keyword>
<evidence type="ECO:0000313" key="9">
    <source>
        <dbReference type="Proteomes" id="UP000807850"/>
    </source>
</evidence>
<dbReference type="Gene3D" id="3.40.50.620">
    <property type="entry name" value="HUPs"/>
    <property type="match status" value="1"/>
</dbReference>
<dbReference type="InterPro" id="IPR033947">
    <property type="entry name" value="ETF_alpha_N"/>
</dbReference>
<evidence type="ECO:0000256" key="5">
    <source>
        <dbReference type="ARBA" id="ARBA00022982"/>
    </source>
</evidence>
<dbReference type="PROSITE" id="PS00696">
    <property type="entry name" value="ETF_ALPHA"/>
    <property type="match status" value="1"/>
</dbReference>
<evidence type="ECO:0000256" key="1">
    <source>
        <dbReference type="ARBA" id="ARBA00005817"/>
    </source>
</evidence>
<comment type="cofactor">
    <cofactor evidence="6">
        <name>FAD</name>
        <dbReference type="ChEBI" id="CHEBI:57692"/>
    </cofactor>
    <text evidence="6">Binds 1 FAD per dimer.</text>
</comment>
<dbReference type="PANTHER" id="PTHR43153">
    <property type="entry name" value="ELECTRON TRANSFER FLAVOPROTEIN ALPHA"/>
    <property type="match status" value="1"/>
</dbReference>
<dbReference type="SUPFAM" id="SSF52402">
    <property type="entry name" value="Adenine nucleotide alpha hydrolases-like"/>
    <property type="match status" value="1"/>
</dbReference>
<dbReference type="PIRSF" id="PIRSF000089">
    <property type="entry name" value="Electra_flavoP_a"/>
    <property type="match status" value="1"/>
</dbReference>
<gene>
    <name evidence="8" type="ORF">HY076_02005</name>
</gene>
<protein>
    <submittedName>
        <fullName evidence="8">Electron transfer flavoprotein subunit alpha/FixB family protein</fullName>
    </submittedName>
</protein>
<feature type="binding site" evidence="6">
    <location>
        <begin position="240"/>
        <end position="241"/>
    </location>
    <ligand>
        <name>FAD</name>
        <dbReference type="ChEBI" id="CHEBI:57692"/>
    </ligand>
</feature>
<dbReference type="InterPro" id="IPR001308">
    <property type="entry name" value="ETF_a/FixB"/>
</dbReference>
<evidence type="ECO:0000259" key="7">
    <source>
        <dbReference type="SMART" id="SM00893"/>
    </source>
</evidence>
<feature type="binding site" evidence="6">
    <location>
        <position position="292"/>
    </location>
    <ligand>
        <name>FAD</name>
        <dbReference type="ChEBI" id="CHEBI:57692"/>
    </ligand>
</feature>
<name>A0A9D6QJA6_UNCEI</name>
<feature type="binding site" evidence="6">
    <location>
        <position position="215"/>
    </location>
    <ligand>
        <name>FAD</name>
        <dbReference type="ChEBI" id="CHEBI:57692"/>
    </ligand>
</feature>
<dbReference type="EMBL" id="JACQAY010000059">
    <property type="protein sequence ID" value="MBI3539030.1"/>
    <property type="molecule type" value="Genomic_DNA"/>
</dbReference>
<dbReference type="GO" id="GO:0033539">
    <property type="term" value="P:fatty acid beta-oxidation using acyl-CoA dehydrogenase"/>
    <property type="evidence" value="ECO:0007669"/>
    <property type="project" value="TreeGrafter"/>
</dbReference>
<dbReference type="Gene3D" id="3.40.50.1220">
    <property type="entry name" value="TPP-binding domain"/>
    <property type="match status" value="1"/>
</dbReference>
<dbReference type="AlphaFoldDB" id="A0A9D6QJA6"/>
<keyword evidence="4 6" id="KW-0274">FAD</keyword>
<dbReference type="CDD" id="cd01715">
    <property type="entry name" value="ETF_alpha"/>
    <property type="match status" value="1"/>
</dbReference>
<dbReference type="PANTHER" id="PTHR43153:SF1">
    <property type="entry name" value="ELECTRON TRANSFER FLAVOPROTEIN SUBUNIT ALPHA, MITOCHONDRIAL"/>
    <property type="match status" value="1"/>
</dbReference>
<dbReference type="SUPFAM" id="SSF52467">
    <property type="entry name" value="DHS-like NAD/FAD-binding domain"/>
    <property type="match status" value="1"/>
</dbReference>
<keyword evidence="5" id="KW-0249">Electron transport</keyword>
<accession>A0A9D6QJA6</accession>
<proteinExistence type="inferred from homology"/>
<dbReference type="GO" id="GO:0009055">
    <property type="term" value="F:electron transfer activity"/>
    <property type="evidence" value="ECO:0007669"/>
    <property type="project" value="InterPro"/>
</dbReference>
<keyword evidence="2" id="KW-0813">Transport</keyword>
<feature type="binding site" evidence="6">
    <location>
        <begin position="254"/>
        <end position="258"/>
    </location>
    <ligand>
        <name>FAD</name>
        <dbReference type="ChEBI" id="CHEBI:57692"/>
    </ligand>
</feature>
<comment type="similarity">
    <text evidence="1">Belongs to the ETF alpha-subunit/FixB family.</text>
</comment>
<feature type="domain" description="Electron transfer flavoprotein alpha/beta-subunit N-terminal" evidence="7">
    <location>
        <begin position="3"/>
        <end position="191"/>
    </location>
</feature>